<proteinExistence type="predicted"/>
<comment type="caution">
    <text evidence="2">The sequence shown here is derived from an EMBL/GenBank/DDBJ whole genome shotgun (WGS) entry which is preliminary data.</text>
</comment>
<reference evidence="2 3" key="1">
    <citation type="submission" date="2019-07" db="EMBL/GenBank/DDBJ databases">
        <title>Rhodococcus cavernicolus sp. nov., isolated from a cave.</title>
        <authorList>
            <person name="Lee S.D."/>
        </authorList>
    </citation>
    <scope>NUCLEOTIDE SEQUENCE [LARGE SCALE GENOMIC DNA]</scope>
    <source>
        <strain evidence="2 3">C1-24</strain>
    </source>
</reference>
<dbReference type="InterPro" id="IPR006764">
    <property type="entry name" value="SAM_dep_MeTrfase_SAV2177_type"/>
</dbReference>
<dbReference type="OrthoDB" id="4134439at2"/>
<dbReference type="RefSeq" id="WP_149430162.1">
    <property type="nucleotide sequence ID" value="NZ_VLNY01000004.1"/>
</dbReference>
<evidence type="ECO:0000313" key="3">
    <source>
        <dbReference type="Proteomes" id="UP000322244"/>
    </source>
</evidence>
<gene>
    <name evidence="2" type="ORF">FOY51_10345</name>
</gene>
<accession>A0A5A7SE55</accession>
<evidence type="ECO:0000256" key="1">
    <source>
        <dbReference type="SAM" id="MobiDB-lite"/>
    </source>
</evidence>
<keyword evidence="3" id="KW-1185">Reference proteome</keyword>
<dbReference type="SUPFAM" id="SSF53335">
    <property type="entry name" value="S-adenosyl-L-methionine-dependent methyltransferases"/>
    <property type="match status" value="1"/>
</dbReference>
<dbReference type="PIRSF" id="PIRSF017393">
    <property type="entry name" value="MTase_SAV2177"/>
    <property type="match status" value="1"/>
</dbReference>
<protein>
    <recommendedName>
        <fullName evidence="4">SAM-dependent methyltransferase</fullName>
    </recommendedName>
</protein>
<dbReference type="Pfam" id="PF04672">
    <property type="entry name" value="Methyltransf_19"/>
    <property type="match status" value="1"/>
</dbReference>
<organism evidence="2 3">
    <name type="scientific">Antrihabitans cavernicola</name>
    <dbReference type="NCBI Taxonomy" id="2495913"/>
    <lineage>
        <taxon>Bacteria</taxon>
        <taxon>Bacillati</taxon>
        <taxon>Actinomycetota</taxon>
        <taxon>Actinomycetes</taxon>
        <taxon>Mycobacteriales</taxon>
        <taxon>Nocardiaceae</taxon>
        <taxon>Antrihabitans</taxon>
    </lineage>
</organism>
<dbReference type="AlphaFoldDB" id="A0A5A7SE55"/>
<evidence type="ECO:0000313" key="2">
    <source>
        <dbReference type="EMBL" id="KAA0022903.1"/>
    </source>
</evidence>
<dbReference type="EMBL" id="VLNY01000004">
    <property type="protein sequence ID" value="KAA0022903.1"/>
    <property type="molecule type" value="Genomic_DNA"/>
</dbReference>
<dbReference type="Proteomes" id="UP000322244">
    <property type="component" value="Unassembled WGS sequence"/>
</dbReference>
<dbReference type="InterPro" id="IPR029063">
    <property type="entry name" value="SAM-dependent_MTases_sf"/>
</dbReference>
<dbReference type="Gene3D" id="3.40.50.150">
    <property type="entry name" value="Vaccinia Virus protein VP39"/>
    <property type="match status" value="1"/>
</dbReference>
<name>A0A5A7SE55_9NOCA</name>
<feature type="region of interest" description="Disordered" evidence="1">
    <location>
        <begin position="249"/>
        <end position="272"/>
    </location>
</feature>
<sequence length="272" mass="29371">MTQPDWAPADIDPAIPSVARVYDYVVGGMHNFEVDRQLADRAEAMWPVVPQILRANRAFLRRAVTMLGEAGITQFLDIGSGIPTAGNVHEIAQSQHPDAKVVYVDTDPVAVTHSQAILAGNPNATAVRADFNDVDAVLAHPEVIRLIDFTQPVAVLLVALLHFIPDESNPGANVAKIRNALPPGSYLAITHFSNEGPADKVAQFIEMSRETPNPLTLRSQAEISGFLGDFDILEPGVVYLPLWRPESPEDVGDHPERLSSFAGVGLKPPSAL</sequence>
<evidence type="ECO:0008006" key="4">
    <source>
        <dbReference type="Google" id="ProtNLM"/>
    </source>
</evidence>